<keyword evidence="3" id="KW-1185">Reference proteome</keyword>
<evidence type="ECO:0000313" key="3">
    <source>
        <dbReference type="Proteomes" id="UP000279601"/>
    </source>
</evidence>
<dbReference type="EMBL" id="LT614807">
    <property type="protein sequence ID" value="SCN45922.1"/>
    <property type="molecule type" value="Genomic_DNA"/>
</dbReference>
<evidence type="ECO:0000313" key="2">
    <source>
        <dbReference type="EMBL" id="SCN45922.1"/>
    </source>
</evidence>
<accession>A0A1D3RKY9</accession>
<evidence type="ECO:0000256" key="1">
    <source>
        <dbReference type="SAM" id="MobiDB-lite"/>
    </source>
</evidence>
<proteinExistence type="predicted"/>
<sequence>MLNLITAEELIEIYGGTHHDGIRIFKNSRPLGYITDLRVAYSRDQKRQKARKEYSNRVNEERAEKMPEAVEEMRSFLDNHLTKYGAEVMINISQPNVHVNGCKCYIIVDPIYGKHRLGVSNPRLSASEMAEMVDPCFKIQNSPAEHHILINGLSQDDIVQAIIKLCSK</sequence>
<feature type="region of interest" description="Disordered" evidence="1">
    <location>
        <begin position="45"/>
        <end position="65"/>
    </location>
</feature>
<organism evidence="2 3">
    <name type="scientific">Cronobacter phage Pet-CM3-4</name>
    <dbReference type="NCBI Taxonomy" id="1892569"/>
    <lineage>
        <taxon>Viruses</taxon>
        <taxon>Duplodnaviria</taxon>
        <taxon>Heunggongvirae</taxon>
        <taxon>Uroviricota</taxon>
        <taxon>Caudoviricetes</taxon>
        <taxon>Pantevenvirales</taxon>
        <taxon>Straboviridae</taxon>
        <taxon>Tevenvirinae</taxon>
        <taxon>Karamvirus</taxon>
        <taxon>Karamvirus petcm34</taxon>
    </lineage>
</organism>
<dbReference type="InterPro" id="IPR020367">
    <property type="entry name" value="Host_transcript_inhib_Alc"/>
</dbReference>
<dbReference type="RefSeq" id="YP_010091844.1">
    <property type="nucleotide sequence ID" value="NC_055726.1"/>
</dbReference>
<reference evidence="3" key="1">
    <citation type="submission" date="2016-09" db="EMBL/GenBank/DDBJ databases">
        <authorList>
            <person name="Kajsik M."/>
        </authorList>
    </citation>
    <scope>NUCLEOTIDE SEQUENCE [LARGE SCALE GENOMIC DNA]</scope>
</reference>
<dbReference type="GeneID" id="65109377"/>
<protein>
    <submittedName>
        <fullName evidence="2">Inhibitor of host transcription</fullName>
    </submittedName>
</protein>
<name>A0A1D3RKY9_9CAUD</name>
<dbReference type="KEGG" id="vg:65109377"/>
<dbReference type="Pfam" id="PF17527">
    <property type="entry name" value="ALC"/>
    <property type="match status" value="1"/>
</dbReference>
<dbReference type="GO" id="GO:0039653">
    <property type="term" value="P:symbiont-mediated suppression of host transcription"/>
    <property type="evidence" value="ECO:0007669"/>
    <property type="project" value="InterPro"/>
</dbReference>
<dbReference type="Proteomes" id="UP000279601">
    <property type="component" value="Segment"/>
</dbReference>